<feature type="signal peptide" evidence="1">
    <location>
        <begin position="1"/>
        <end position="19"/>
    </location>
</feature>
<sequence length="175" mass="19907">MQLIYILVLATSLISPVMAGNTQGKAKPYAWENWPKSLLDKLTNDVRCHEAAIGSNQVTIAECVNMNGCGFQEEVEKGIGKDYRWESKGPCFDLRAKLFQSHDELLQGLNGVKGQCYQECSQPTTKLVKKKGQQFVYEKDSIWDLKDIYTTYPPDMYRARMGSRNRHIPGPERNV</sequence>
<dbReference type="AlphaFoldDB" id="A0A2A9NFD6"/>
<organism evidence="2 3">
    <name type="scientific">Amanita thiersii Skay4041</name>
    <dbReference type="NCBI Taxonomy" id="703135"/>
    <lineage>
        <taxon>Eukaryota</taxon>
        <taxon>Fungi</taxon>
        <taxon>Dikarya</taxon>
        <taxon>Basidiomycota</taxon>
        <taxon>Agaricomycotina</taxon>
        <taxon>Agaricomycetes</taxon>
        <taxon>Agaricomycetidae</taxon>
        <taxon>Agaricales</taxon>
        <taxon>Pluteineae</taxon>
        <taxon>Amanitaceae</taxon>
        <taxon>Amanita</taxon>
    </lineage>
</organism>
<name>A0A2A9NFD6_9AGAR</name>
<keyword evidence="3" id="KW-1185">Reference proteome</keyword>
<evidence type="ECO:0008006" key="4">
    <source>
        <dbReference type="Google" id="ProtNLM"/>
    </source>
</evidence>
<evidence type="ECO:0000256" key="1">
    <source>
        <dbReference type="SAM" id="SignalP"/>
    </source>
</evidence>
<accession>A0A2A9NFD6</accession>
<reference evidence="2 3" key="1">
    <citation type="submission" date="2014-02" db="EMBL/GenBank/DDBJ databases">
        <title>Transposable element dynamics among asymbiotic and ectomycorrhizal Amanita fungi.</title>
        <authorList>
            <consortium name="DOE Joint Genome Institute"/>
            <person name="Hess J."/>
            <person name="Skrede I."/>
            <person name="Wolfe B."/>
            <person name="LaButti K."/>
            <person name="Ohm R.A."/>
            <person name="Grigoriev I.V."/>
            <person name="Pringle A."/>
        </authorList>
    </citation>
    <scope>NUCLEOTIDE SEQUENCE [LARGE SCALE GENOMIC DNA]</scope>
    <source>
        <strain evidence="2 3">SKay4041</strain>
    </source>
</reference>
<proteinExistence type="predicted"/>
<evidence type="ECO:0000313" key="2">
    <source>
        <dbReference type="EMBL" id="PFH46353.1"/>
    </source>
</evidence>
<dbReference type="Proteomes" id="UP000242287">
    <property type="component" value="Unassembled WGS sequence"/>
</dbReference>
<protein>
    <recommendedName>
        <fullName evidence="4">Secreted protein</fullName>
    </recommendedName>
</protein>
<keyword evidence="1" id="KW-0732">Signal</keyword>
<evidence type="ECO:0000313" key="3">
    <source>
        <dbReference type="Proteomes" id="UP000242287"/>
    </source>
</evidence>
<feature type="chain" id="PRO_5012337650" description="Secreted protein" evidence="1">
    <location>
        <begin position="20"/>
        <end position="175"/>
    </location>
</feature>
<dbReference type="EMBL" id="KZ302204">
    <property type="protein sequence ID" value="PFH46353.1"/>
    <property type="molecule type" value="Genomic_DNA"/>
</dbReference>
<gene>
    <name evidence="2" type="ORF">AMATHDRAFT_88373</name>
</gene>